<evidence type="ECO:0000256" key="1">
    <source>
        <dbReference type="ARBA" id="ARBA00022729"/>
    </source>
</evidence>
<dbReference type="Gene3D" id="3.40.190.10">
    <property type="entry name" value="Periplasmic binding protein-like II"/>
    <property type="match status" value="2"/>
</dbReference>
<dbReference type="AlphaFoldDB" id="A0A6M8B4H2"/>
<dbReference type="Proteomes" id="UP000505210">
    <property type="component" value="Chromosome"/>
</dbReference>
<feature type="domain" description="Solute-binding protein family 3/N-terminal" evidence="3">
    <location>
        <begin position="38"/>
        <end position="258"/>
    </location>
</feature>
<dbReference type="GO" id="GO:0015276">
    <property type="term" value="F:ligand-gated monoatomic ion channel activity"/>
    <property type="evidence" value="ECO:0007669"/>
    <property type="project" value="InterPro"/>
</dbReference>
<dbReference type="PANTHER" id="PTHR35936:SF17">
    <property type="entry name" value="ARGININE-BINDING EXTRACELLULAR PROTEIN ARTP"/>
    <property type="match status" value="1"/>
</dbReference>
<dbReference type="InterPro" id="IPR001638">
    <property type="entry name" value="Solute-binding_3/MltF_N"/>
</dbReference>
<protein>
    <submittedName>
        <fullName evidence="5">Transporter substrate-binding domain-containing protein</fullName>
    </submittedName>
</protein>
<organism evidence="5 6">
    <name type="scientific">Thermoleptolyngbya sichuanensis A183</name>
    <dbReference type="NCBI Taxonomy" id="2737172"/>
    <lineage>
        <taxon>Bacteria</taxon>
        <taxon>Bacillati</taxon>
        <taxon>Cyanobacteriota</taxon>
        <taxon>Cyanophyceae</taxon>
        <taxon>Oculatellales</taxon>
        <taxon>Oculatellaceae</taxon>
        <taxon>Thermoleptolyngbya</taxon>
        <taxon>Thermoleptolyngbya sichuanensis</taxon>
    </lineage>
</organism>
<dbReference type="SMART" id="SM00062">
    <property type="entry name" value="PBPb"/>
    <property type="match status" value="1"/>
</dbReference>
<dbReference type="PANTHER" id="PTHR35936">
    <property type="entry name" value="MEMBRANE-BOUND LYTIC MUREIN TRANSGLYCOSYLASE F"/>
    <property type="match status" value="1"/>
</dbReference>
<evidence type="ECO:0000259" key="3">
    <source>
        <dbReference type="SMART" id="SM00062"/>
    </source>
</evidence>
<dbReference type="SMART" id="SM00079">
    <property type="entry name" value="PBPe"/>
    <property type="match status" value="1"/>
</dbReference>
<dbReference type="Pfam" id="PF00497">
    <property type="entry name" value="SBP_bac_3"/>
    <property type="match status" value="1"/>
</dbReference>
<dbReference type="PROSITE" id="PS51257">
    <property type="entry name" value="PROKAR_LIPOPROTEIN"/>
    <property type="match status" value="1"/>
</dbReference>
<proteinExistence type="predicted"/>
<dbReference type="SUPFAM" id="SSF53850">
    <property type="entry name" value="Periplasmic binding protein-like II"/>
    <property type="match status" value="1"/>
</dbReference>
<keyword evidence="6" id="KW-1185">Reference proteome</keyword>
<reference evidence="5 6" key="1">
    <citation type="submission" date="2020-05" db="EMBL/GenBank/DDBJ databases">
        <title>Complete genome sequence of of a novel Thermoleptolyngbya strain isolated from hot springs of Ganzi, Sichuan China.</title>
        <authorList>
            <person name="Tang J."/>
            <person name="Daroch M."/>
            <person name="Li L."/>
            <person name="Waleron K."/>
            <person name="Waleron M."/>
            <person name="Waleron M."/>
        </authorList>
    </citation>
    <scope>NUCLEOTIDE SEQUENCE [LARGE SCALE GENOMIC DNA]</scope>
    <source>
        <strain evidence="5 6">PKUAC-SCTA183</strain>
    </source>
</reference>
<evidence type="ECO:0000259" key="4">
    <source>
        <dbReference type="SMART" id="SM00079"/>
    </source>
</evidence>
<feature type="chain" id="PRO_5027003427" evidence="2">
    <location>
        <begin position="24"/>
        <end position="262"/>
    </location>
</feature>
<accession>A0A6M8B4H2</accession>
<sequence length="262" mass="28063">MKRLKFLFTAFLTALLTITLVTACNSSAPTAGGDAGRTLTMATSADYPPYEFIDTSSGSQEIVGFDVDIAKYITSKLGYGLKIDNIDFNALIPTLQSKRADFVMAGMTPTEERKQNVDFSQIYYEAKNAIVSKSGSGLTSAASLSGKTLGVQLGSIQEQAAKEFQGANVKALNRINEMIQELKAGRIDAILMEDTVAKGYMAANPDLEMNVLPNEGEAGSAIAFPKGSELLGQFDPVISEMKSNGELEKLIVKWFGSDTPAS</sequence>
<dbReference type="GO" id="GO:0016020">
    <property type="term" value="C:membrane"/>
    <property type="evidence" value="ECO:0007669"/>
    <property type="project" value="InterPro"/>
</dbReference>
<evidence type="ECO:0000313" key="5">
    <source>
        <dbReference type="EMBL" id="QKD81784.1"/>
    </source>
</evidence>
<dbReference type="InterPro" id="IPR001320">
    <property type="entry name" value="Iontro_rcpt_C"/>
</dbReference>
<evidence type="ECO:0000313" key="6">
    <source>
        <dbReference type="Proteomes" id="UP000505210"/>
    </source>
</evidence>
<dbReference type="KEGG" id="theu:HPC62_05855"/>
<keyword evidence="1 2" id="KW-0732">Signal</keyword>
<feature type="signal peptide" evidence="2">
    <location>
        <begin position="1"/>
        <end position="23"/>
    </location>
</feature>
<gene>
    <name evidence="5" type="ORF">HPC62_05855</name>
</gene>
<dbReference type="RefSeq" id="WP_172354173.1">
    <property type="nucleotide sequence ID" value="NZ_CP053661.1"/>
</dbReference>
<dbReference type="EMBL" id="CP053661">
    <property type="protein sequence ID" value="QKD81784.1"/>
    <property type="molecule type" value="Genomic_DNA"/>
</dbReference>
<feature type="domain" description="Ionotropic glutamate receptor C-terminal" evidence="4">
    <location>
        <begin position="38"/>
        <end position="257"/>
    </location>
</feature>
<evidence type="ECO:0000256" key="2">
    <source>
        <dbReference type="SAM" id="SignalP"/>
    </source>
</evidence>
<name>A0A6M8B4H2_9CYAN</name>